<dbReference type="FunFam" id="3.40.50.720:FF:000084">
    <property type="entry name" value="Short-chain dehydrogenase reductase"/>
    <property type="match status" value="1"/>
</dbReference>
<comment type="similarity">
    <text evidence="1">Belongs to the short-chain dehydrogenases/reductases (SDR) family.</text>
</comment>
<dbReference type="PANTHER" id="PTHR42760">
    <property type="entry name" value="SHORT-CHAIN DEHYDROGENASES/REDUCTASES FAMILY MEMBER"/>
    <property type="match status" value="1"/>
</dbReference>
<dbReference type="Pfam" id="PF13561">
    <property type="entry name" value="adh_short_C2"/>
    <property type="match status" value="1"/>
</dbReference>
<dbReference type="PRINTS" id="PR00081">
    <property type="entry name" value="GDHRDH"/>
</dbReference>
<protein>
    <submittedName>
        <fullName evidence="3">SDR family oxidoreductase</fullName>
    </submittedName>
</protein>
<dbReference type="CDD" id="cd05233">
    <property type="entry name" value="SDR_c"/>
    <property type="match status" value="1"/>
</dbReference>
<organism evidence="3 4">
    <name type="scientific">Iocasia fonsfrigidae</name>
    <dbReference type="NCBI Taxonomy" id="2682810"/>
    <lineage>
        <taxon>Bacteria</taxon>
        <taxon>Bacillati</taxon>
        <taxon>Bacillota</taxon>
        <taxon>Clostridia</taxon>
        <taxon>Halanaerobiales</taxon>
        <taxon>Halanaerobiaceae</taxon>
        <taxon>Iocasia</taxon>
    </lineage>
</organism>
<evidence type="ECO:0000313" key="3">
    <source>
        <dbReference type="EMBL" id="QTL99912.1"/>
    </source>
</evidence>
<dbReference type="Gene3D" id="3.40.50.720">
    <property type="entry name" value="NAD(P)-binding Rossmann-like Domain"/>
    <property type="match status" value="1"/>
</dbReference>
<reference evidence="3" key="1">
    <citation type="submission" date="2019-12" db="EMBL/GenBank/DDBJ databases">
        <authorList>
            <person name="zhang j."/>
            <person name="sun C.M."/>
        </authorList>
    </citation>
    <scope>NUCLEOTIDE SEQUENCE</scope>
    <source>
        <strain evidence="3">NS-1</strain>
    </source>
</reference>
<dbReference type="PRINTS" id="PR00080">
    <property type="entry name" value="SDRFAMILY"/>
</dbReference>
<dbReference type="AlphaFoldDB" id="A0A8A7KQ36"/>
<dbReference type="GO" id="GO:0016616">
    <property type="term" value="F:oxidoreductase activity, acting on the CH-OH group of donors, NAD or NADP as acceptor"/>
    <property type="evidence" value="ECO:0007669"/>
    <property type="project" value="TreeGrafter"/>
</dbReference>
<proteinExistence type="inferred from homology"/>
<dbReference type="RefSeq" id="WP_407929638.1">
    <property type="nucleotide sequence ID" value="NZ_CP046640.1"/>
</dbReference>
<dbReference type="EMBL" id="CP046640">
    <property type="protein sequence ID" value="QTL99912.1"/>
    <property type="molecule type" value="Genomic_DNA"/>
</dbReference>
<dbReference type="InterPro" id="IPR002347">
    <property type="entry name" value="SDR_fam"/>
</dbReference>
<sequence>MFSLEGRVGIVTGASSGIGEGIAKVLADVGAKVYDLSRSGKGSIEHDNIVRIPVDITDSKNVKKVVSEIGEKEGLDFLINNAGTTKRWRAEDVNEEFWNEIHHLNLDAVFYMSQYAYPYLKKSKHIGRIVNISSMAAHLGFREVVPYCSTKAGVTGITRGLAVEWVNDNILVNSVAPGWIPSKMSIKVMDDDRKAKILGRMPLHKFGEPEDIGTMVLYLISKAGKYITGQDFAVDGGALSYGY</sequence>
<accession>A0A8A7KQ36</accession>
<gene>
    <name evidence="3" type="ORF">GM661_04020</name>
</gene>
<dbReference type="SUPFAM" id="SSF51735">
    <property type="entry name" value="NAD(P)-binding Rossmann-fold domains"/>
    <property type="match status" value="1"/>
</dbReference>
<evidence type="ECO:0000256" key="2">
    <source>
        <dbReference type="ARBA" id="ARBA00023002"/>
    </source>
</evidence>
<dbReference type="Proteomes" id="UP000665020">
    <property type="component" value="Chromosome"/>
</dbReference>
<keyword evidence="4" id="KW-1185">Reference proteome</keyword>
<name>A0A8A7KQ36_9FIRM</name>
<keyword evidence="2" id="KW-0560">Oxidoreductase</keyword>
<evidence type="ECO:0000313" key="4">
    <source>
        <dbReference type="Proteomes" id="UP000665020"/>
    </source>
</evidence>
<dbReference type="KEGG" id="ifn:GM661_04020"/>
<dbReference type="PROSITE" id="PS00061">
    <property type="entry name" value="ADH_SHORT"/>
    <property type="match status" value="1"/>
</dbReference>
<dbReference type="InterPro" id="IPR020904">
    <property type="entry name" value="Sc_DH/Rdtase_CS"/>
</dbReference>
<dbReference type="InterPro" id="IPR036291">
    <property type="entry name" value="NAD(P)-bd_dom_sf"/>
</dbReference>
<evidence type="ECO:0000256" key="1">
    <source>
        <dbReference type="ARBA" id="ARBA00006484"/>
    </source>
</evidence>
<dbReference type="GO" id="GO:0008206">
    <property type="term" value="P:bile acid metabolic process"/>
    <property type="evidence" value="ECO:0007669"/>
    <property type="project" value="UniProtKB-ARBA"/>
</dbReference>